<name>A0A4Q0AI97_9BACT</name>
<sequence>MSIDNNAPGIRHPRTRGQRFLPHEALDWFWTSIVAAFGLVTMSVLAQNGLSWLTTLALVPLIIFWGITMYTPKSGKFNERLYQIPITLVMDWWTVAVKHHELFRSEQSVQVEQAIADAKQTEAKRVGNVRRVKTTVDDIPDAVIAQFTLSEIDRERSAKIFPLEVRGMVLRDGSKVGLIFQKEKRTYSMVFKTDGSRFRSMSHVNQYLTIKGYADLIKQATVTAGLRGLNIAMGVRNRPQDQWLIPETMKQVASMEVIMPEAILSEKDPETYTLDDKMNVALYEMQAEGFAELTVQSYSTDMVLVVTVKENDALRKAFETKNKKNEMSEKVFRRLTITRIKNIVFPKLDALVGGGTEILDVEQAERYLRKSRDVTTLFDYYNEAEELLLLNKERQHNGIEVVGDAMYDRYLPVSHVITSKTGINVDGTYATVLDMTEYPREEALAHEMADLTDAISRFTSFSVIGQSHSSNMEYIVTNNGLGAIGELADNAGIIRTGPRAERRQNERYDELRNIDESSVRQNYVIRFAALESSEEDLEEQIAADMDRFATLGYTPVQVSRPSQQWKKFLTTVTLIDCE</sequence>
<dbReference type="AlphaFoldDB" id="A0A4Q0AI97"/>
<feature type="transmembrane region" description="Helical" evidence="1">
    <location>
        <begin position="52"/>
        <end position="71"/>
    </location>
</feature>
<keyword evidence="1" id="KW-1133">Transmembrane helix</keyword>
<proteinExistence type="predicted"/>
<dbReference type="EMBL" id="SCKX01000001">
    <property type="protein sequence ID" value="RWZ78729.1"/>
    <property type="molecule type" value="Genomic_DNA"/>
</dbReference>
<reference evidence="2" key="1">
    <citation type="submission" date="2019-01" db="EMBL/GenBank/DDBJ databases">
        <title>Genomic signatures and co-occurrence patterns of the ultra-small Saccharimodia (Patescibacteria phylum) suggest a symbiotic lifestyle.</title>
        <authorList>
            <person name="Lemos L."/>
            <person name="Medeiros J."/>
            <person name="Andreote F."/>
            <person name="Fernandes G."/>
            <person name="Varani A."/>
            <person name="Oliveira G."/>
            <person name="Pylro V."/>
        </authorList>
    </citation>
    <scope>NUCLEOTIDE SEQUENCE [LARGE SCALE GENOMIC DNA]</scope>
    <source>
        <strain evidence="2">AMD02</strain>
    </source>
</reference>
<feature type="transmembrane region" description="Helical" evidence="1">
    <location>
        <begin position="25"/>
        <end position="46"/>
    </location>
</feature>
<dbReference type="Proteomes" id="UP000289257">
    <property type="component" value="Unassembled WGS sequence"/>
</dbReference>
<comment type="caution">
    <text evidence="2">The sequence shown here is derived from an EMBL/GenBank/DDBJ whole genome shotgun (WGS) entry which is preliminary data.</text>
</comment>
<protein>
    <submittedName>
        <fullName evidence="2">Uncharacterized protein</fullName>
    </submittedName>
</protein>
<keyword evidence="3" id="KW-1185">Reference proteome</keyword>
<evidence type="ECO:0000256" key="1">
    <source>
        <dbReference type="SAM" id="Phobius"/>
    </source>
</evidence>
<gene>
    <name evidence="2" type="ORF">EOT05_03200</name>
</gene>
<keyword evidence="1" id="KW-0812">Transmembrane</keyword>
<evidence type="ECO:0000313" key="2">
    <source>
        <dbReference type="EMBL" id="RWZ78729.1"/>
    </source>
</evidence>
<accession>A0A4Q0AI97</accession>
<evidence type="ECO:0000313" key="3">
    <source>
        <dbReference type="Proteomes" id="UP000289257"/>
    </source>
</evidence>
<organism evidence="2 3">
    <name type="scientific">Candidatus Microsaccharimonas sossegonensis</name>
    <dbReference type="NCBI Taxonomy" id="2506948"/>
    <lineage>
        <taxon>Bacteria</taxon>
        <taxon>Candidatus Saccharimonadota</taxon>
        <taxon>Candidatus Saccharimonadia</taxon>
        <taxon>Candidatus Saccharimonadales</taxon>
        <taxon>Candidatus Saccharimonadaceae</taxon>
        <taxon>Candidatus Microsaccharimonas</taxon>
    </lineage>
</organism>
<keyword evidence="1" id="KW-0472">Membrane</keyword>